<dbReference type="SUPFAM" id="SSF52172">
    <property type="entry name" value="CheY-like"/>
    <property type="match status" value="1"/>
</dbReference>
<gene>
    <name evidence="1" type="ORF">SAMN05216262_110115</name>
</gene>
<dbReference type="InterPro" id="IPR011006">
    <property type="entry name" value="CheY-like_superfamily"/>
</dbReference>
<organism evidence="1 2">
    <name type="scientific">Colwellia chukchiensis</name>
    <dbReference type="NCBI Taxonomy" id="641665"/>
    <lineage>
        <taxon>Bacteria</taxon>
        <taxon>Pseudomonadati</taxon>
        <taxon>Pseudomonadota</taxon>
        <taxon>Gammaproteobacteria</taxon>
        <taxon>Alteromonadales</taxon>
        <taxon>Colwelliaceae</taxon>
        <taxon>Colwellia</taxon>
    </lineage>
</organism>
<proteinExistence type="predicted"/>
<dbReference type="EMBL" id="FOBI01000010">
    <property type="protein sequence ID" value="SEL41808.1"/>
    <property type="molecule type" value="Genomic_DNA"/>
</dbReference>
<dbReference type="STRING" id="641665.GCA_002104455_02515"/>
<dbReference type="OrthoDB" id="5520457at2"/>
<dbReference type="AlphaFoldDB" id="A0A1H7Q265"/>
<reference evidence="2" key="1">
    <citation type="submission" date="2016-10" db="EMBL/GenBank/DDBJ databases">
        <authorList>
            <person name="Varghese N."/>
            <person name="Submissions S."/>
        </authorList>
    </citation>
    <scope>NUCLEOTIDE SEQUENCE [LARGE SCALE GENOMIC DNA]</scope>
    <source>
        <strain evidence="2">CGMCC 1.9127</strain>
    </source>
</reference>
<accession>A0A1H7Q265</accession>
<protein>
    <submittedName>
        <fullName evidence="1">Response regulator receiver domain-containing protein</fullName>
    </submittedName>
</protein>
<evidence type="ECO:0000313" key="2">
    <source>
        <dbReference type="Proteomes" id="UP000199297"/>
    </source>
</evidence>
<name>A0A1H7Q265_9GAMM</name>
<dbReference type="RefSeq" id="WP_085284125.1">
    <property type="nucleotide sequence ID" value="NZ_FOBI01000010.1"/>
</dbReference>
<dbReference type="Gene3D" id="3.40.50.2300">
    <property type="match status" value="1"/>
</dbReference>
<dbReference type="Proteomes" id="UP000199297">
    <property type="component" value="Unassembled WGS sequence"/>
</dbReference>
<sequence>MKILIAEDNATKADQIMELLLEQLNLNSADITLTTNKEETIEVLTTQTFSLLILDMSLPRYMNDMDDIKHLAGKDILIFMRHRRKFIPTVVITQHDVFGHHNSQISLENLSSELMNDFSKFLVDVLAWDSSSEHWKDELTKFIESVE</sequence>
<evidence type="ECO:0000313" key="1">
    <source>
        <dbReference type="EMBL" id="SEL41808.1"/>
    </source>
</evidence>
<keyword evidence="2" id="KW-1185">Reference proteome</keyword>